<reference evidence="2 3" key="1">
    <citation type="journal article" date="2018" name="Int. J. Syst. Evol. Microbiol.">
        <title>Bifidobacterium callitrichidarum sp. nov. from the faeces of the emperor tamarin (Saguinus imperator).</title>
        <authorList>
            <person name="Modesto M."/>
            <person name="Michelini S."/>
            <person name="Sansosti M.C."/>
            <person name="De Filippo C."/>
            <person name="Cavalieri D."/>
            <person name="Qvirist L."/>
            <person name="Andlid T."/>
            <person name="Spiezio C."/>
            <person name="Sandri C."/>
            <person name="Pascarelli S."/>
            <person name="Sgorbati B."/>
            <person name="Mattarelli P."/>
        </authorList>
    </citation>
    <scope>NUCLEOTIDE SEQUENCE [LARGE SCALE GENOMIC DNA]</scope>
    <source>
        <strain evidence="2 3">TRI 5</strain>
    </source>
</reference>
<comment type="caution">
    <text evidence="2">The sequence shown here is derived from an EMBL/GenBank/DDBJ whole genome shotgun (WGS) entry which is preliminary data.</text>
</comment>
<name>A0A2U2NCI0_9BIFI</name>
<evidence type="ECO:0000259" key="1">
    <source>
        <dbReference type="Pfam" id="PF01656"/>
    </source>
</evidence>
<dbReference type="Proteomes" id="UP000245876">
    <property type="component" value="Unassembled WGS sequence"/>
</dbReference>
<dbReference type="OrthoDB" id="9804460at2"/>
<dbReference type="Pfam" id="PF01656">
    <property type="entry name" value="CbiA"/>
    <property type="match status" value="1"/>
</dbReference>
<dbReference type="PANTHER" id="PTHR13696">
    <property type="entry name" value="P-LOOP CONTAINING NUCLEOSIDE TRIPHOSPHATE HYDROLASE"/>
    <property type="match status" value="1"/>
</dbReference>
<feature type="domain" description="CobQ/CobB/MinD/ParA nucleotide binding" evidence="1">
    <location>
        <begin position="6"/>
        <end position="173"/>
    </location>
</feature>
<organism evidence="2 3">
    <name type="scientific">Bifidobacterium callitrichidarum</name>
    <dbReference type="NCBI Taxonomy" id="2052941"/>
    <lineage>
        <taxon>Bacteria</taxon>
        <taxon>Bacillati</taxon>
        <taxon>Actinomycetota</taxon>
        <taxon>Actinomycetes</taxon>
        <taxon>Bifidobacteriales</taxon>
        <taxon>Bifidobacteriaceae</taxon>
        <taxon>Bifidobacterium</taxon>
    </lineage>
</organism>
<dbReference type="InterPro" id="IPR002586">
    <property type="entry name" value="CobQ/CobB/MinD/ParA_Nub-bd_dom"/>
</dbReference>
<protein>
    <submittedName>
        <fullName evidence="2">ParA family protein</fullName>
    </submittedName>
</protein>
<evidence type="ECO:0000313" key="2">
    <source>
        <dbReference type="EMBL" id="PWG66709.1"/>
    </source>
</evidence>
<dbReference type="PANTHER" id="PTHR13696:SF52">
    <property type="entry name" value="PARA FAMILY PROTEIN CT_582"/>
    <property type="match status" value="1"/>
</dbReference>
<dbReference type="InterPro" id="IPR050678">
    <property type="entry name" value="DNA_Partitioning_ATPase"/>
</dbReference>
<gene>
    <name evidence="2" type="ORF">DF196_02050</name>
</gene>
<sequence length="209" mass="23737">MRTHIIAIACKKGGTGKTTTTMMLSGELAKRGYKVIVFDTDNTEGATIWDDYVYEDGKKLPYTVEPMNLHGLNRERLMQKYPDTWIMIDTPASSMDVIQRAMDISDVTIVPTQPGVADRRQAGMTYNATENAVVLLTRMRRGTKLSEDAIHELDGSEITRFETVVHEREAIRRMYGTTSTDNEEYASVAEELIEYVKQLDQMRENGEEQ</sequence>
<dbReference type="RefSeq" id="WP_109056278.1">
    <property type="nucleotide sequence ID" value="NZ_QFFM01000003.1"/>
</dbReference>
<dbReference type="PIRSF" id="PIRSF009320">
    <property type="entry name" value="Nuc_binding_HP_1000"/>
    <property type="match status" value="1"/>
</dbReference>
<dbReference type="InterPro" id="IPR027417">
    <property type="entry name" value="P-loop_NTPase"/>
</dbReference>
<keyword evidence="3" id="KW-1185">Reference proteome</keyword>
<evidence type="ECO:0000313" key="3">
    <source>
        <dbReference type="Proteomes" id="UP000245876"/>
    </source>
</evidence>
<dbReference type="EMBL" id="QFFM01000003">
    <property type="protein sequence ID" value="PWG66709.1"/>
    <property type="molecule type" value="Genomic_DNA"/>
</dbReference>
<dbReference type="Gene3D" id="3.40.50.300">
    <property type="entry name" value="P-loop containing nucleotide triphosphate hydrolases"/>
    <property type="match status" value="1"/>
</dbReference>
<dbReference type="SUPFAM" id="SSF52540">
    <property type="entry name" value="P-loop containing nucleoside triphosphate hydrolases"/>
    <property type="match status" value="1"/>
</dbReference>
<dbReference type="AlphaFoldDB" id="A0A2U2NCI0"/>
<proteinExistence type="predicted"/>
<accession>A0A2U2NCI0</accession>